<dbReference type="SMART" id="SM00278">
    <property type="entry name" value="HhH1"/>
    <property type="match status" value="2"/>
</dbReference>
<evidence type="ECO:0000256" key="8">
    <source>
        <dbReference type="HAMAP-Rule" id="MF_01587"/>
    </source>
</evidence>
<proteinExistence type="inferred from homology"/>
<dbReference type="EC" id="6.5.1.2" evidence="8"/>
<dbReference type="Pfam" id="PF14520">
    <property type="entry name" value="HHH_5"/>
    <property type="match status" value="1"/>
</dbReference>
<dbReference type="SUPFAM" id="SSF56091">
    <property type="entry name" value="DNA ligase/mRNA capping enzyme, catalytic domain"/>
    <property type="match status" value="1"/>
</dbReference>
<evidence type="ECO:0000259" key="9">
    <source>
        <dbReference type="SMART" id="SM00278"/>
    </source>
</evidence>
<dbReference type="InterPro" id="IPR010994">
    <property type="entry name" value="RuvA_2-like"/>
</dbReference>
<reference evidence="12" key="1">
    <citation type="journal article" date="2019" name="Int. J. Syst. Evol. Microbiol.">
        <title>The Global Catalogue of Microorganisms (GCM) 10K type strain sequencing project: providing services to taxonomists for standard genome sequencing and annotation.</title>
        <authorList>
            <consortium name="The Broad Institute Genomics Platform"/>
            <consortium name="The Broad Institute Genome Sequencing Center for Infectious Disease"/>
            <person name="Wu L."/>
            <person name="Ma J."/>
        </authorList>
    </citation>
    <scope>NUCLEOTIDE SEQUENCE [LARGE SCALE GENOMIC DNA]</scope>
    <source>
        <strain evidence="12">CCUG 54356</strain>
    </source>
</reference>
<evidence type="ECO:0000256" key="1">
    <source>
        <dbReference type="ARBA" id="ARBA00022598"/>
    </source>
</evidence>
<dbReference type="InterPro" id="IPR004150">
    <property type="entry name" value="NAD_DNA_ligase_OB"/>
</dbReference>
<comment type="similarity">
    <text evidence="8">Belongs to the NAD-dependent DNA ligase family. LigB subfamily.</text>
</comment>
<dbReference type="PIRSF" id="PIRSF001604">
    <property type="entry name" value="LigA"/>
    <property type="match status" value="1"/>
</dbReference>
<comment type="caution">
    <text evidence="11">The sequence shown here is derived from an EMBL/GenBank/DDBJ whole genome shotgun (WGS) entry which is preliminary data.</text>
</comment>
<evidence type="ECO:0000256" key="3">
    <source>
        <dbReference type="ARBA" id="ARBA00022763"/>
    </source>
</evidence>
<evidence type="ECO:0000313" key="12">
    <source>
        <dbReference type="Proteomes" id="UP001597264"/>
    </source>
</evidence>
<feature type="active site" description="N6-AMP-lysine intermediate" evidence="8">
    <location>
        <position position="118"/>
    </location>
</feature>
<dbReference type="Pfam" id="PF03120">
    <property type="entry name" value="OB_DNA_ligase"/>
    <property type="match status" value="1"/>
</dbReference>
<evidence type="ECO:0000259" key="10">
    <source>
        <dbReference type="SMART" id="SM00532"/>
    </source>
</evidence>
<gene>
    <name evidence="8 11" type="primary">ligB</name>
    <name evidence="11" type="ORF">ACFQ2X_12535</name>
</gene>
<dbReference type="RefSeq" id="WP_230437465.1">
    <property type="nucleotide sequence ID" value="NZ_CP087715.1"/>
</dbReference>
<evidence type="ECO:0000256" key="4">
    <source>
        <dbReference type="ARBA" id="ARBA00022842"/>
    </source>
</evidence>
<dbReference type="InterPro" id="IPR013839">
    <property type="entry name" value="DNAligase_adenylation"/>
</dbReference>
<dbReference type="InterPro" id="IPR013840">
    <property type="entry name" value="DNAligase_N"/>
</dbReference>
<evidence type="ECO:0000313" key="11">
    <source>
        <dbReference type="EMBL" id="MFD1217432.1"/>
    </source>
</evidence>
<keyword evidence="6 8" id="KW-0234">DNA repair</keyword>
<keyword evidence="2 8" id="KW-0235">DNA replication</keyword>
<keyword evidence="5 8" id="KW-0520">NAD</keyword>
<dbReference type="Gene3D" id="1.10.150.20">
    <property type="entry name" value="5' to 3' exonuclease, C-terminal subdomain"/>
    <property type="match status" value="1"/>
</dbReference>
<dbReference type="InterPro" id="IPR020923">
    <property type="entry name" value="DNA_ligase_B"/>
</dbReference>
<dbReference type="SUPFAM" id="SSF47781">
    <property type="entry name" value="RuvA domain 2-like"/>
    <property type="match status" value="1"/>
</dbReference>
<dbReference type="PANTHER" id="PTHR47810">
    <property type="entry name" value="DNA LIGASE"/>
    <property type="match status" value="1"/>
</dbReference>
<name>A0ABW3U9T6_9GAMM</name>
<feature type="domain" description="Helix-hairpin-helix DNA-binding motif class 1" evidence="9">
    <location>
        <begin position="449"/>
        <end position="468"/>
    </location>
</feature>
<dbReference type="NCBIfam" id="NF005987">
    <property type="entry name" value="PRK08097.1"/>
    <property type="match status" value="1"/>
</dbReference>
<protein>
    <recommendedName>
        <fullName evidence="8">DNA ligase B</fullName>
        <ecNumber evidence="8">6.5.1.2</ecNumber>
    </recommendedName>
    <alternativeName>
        <fullName evidence="8">Polydeoxyribonucleotide synthase [NAD(+)] B</fullName>
    </alternativeName>
</protein>
<keyword evidence="1 8" id="KW-0436">Ligase</keyword>
<dbReference type="InterPro" id="IPR050326">
    <property type="entry name" value="NAD_dep_DNA_ligaseB"/>
</dbReference>
<dbReference type="PANTHER" id="PTHR47810:SF1">
    <property type="entry name" value="DNA LIGASE B"/>
    <property type="match status" value="1"/>
</dbReference>
<evidence type="ECO:0000256" key="5">
    <source>
        <dbReference type="ARBA" id="ARBA00023027"/>
    </source>
</evidence>
<dbReference type="InterPro" id="IPR001679">
    <property type="entry name" value="DNA_ligase"/>
</dbReference>
<evidence type="ECO:0000256" key="7">
    <source>
        <dbReference type="ARBA" id="ARBA00034005"/>
    </source>
</evidence>
<dbReference type="Gene3D" id="1.10.287.610">
    <property type="entry name" value="Helix hairpin bin"/>
    <property type="match status" value="1"/>
</dbReference>
<dbReference type="InterPro" id="IPR012340">
    <property type="entry name" value="NA-bd_OB-fold"/>
</dbReference>
<dbReference type="GO" id="GO:0003911">
    <property type="term" value="F:DNA ligase (NAD+) activity"/>
    <property type="evidence" value="ECO:0007669"/>
    <property type="project" value="UniProtKB-EC"/>
</dbReference>
<evidence type="ECO:0000256" key="2">
    <source>
        <dbReference type="ARBA" id="ARBA00022705"/>
    </source>
</evidence>
<evidence type="ECO:0000256" key="6">
    <source>
        <dbReference type="ARBA" id="ARBA00023204"/>
    </source>
</evidence>
<comment type="catalytic activity">
    <reaction evidence="7 8">
        <text>NAD(+) + (deoxyribonucleotide)n-3'-hydroxyl + 5'-phospho-(deoxyribonucleotide)m = (deoxyribonucleotide)n+m + AMP + beta-nicotinamide D-nucleotide.</text>
        <dbReference type="EC" id="6.5.1.2"/>
    </reaction>
</comment>
<organism evidence="11 12">
    <name type="scientific">Microbulbifer celer</name>
    <dbReference type="NCBI Taxonomy" id="435905"/>
    <lineage>
        <taxon>Bacteria</taxon>
        <taxon>Pseudomonadati</taxon>
        <taxon>Pseudomonadota</taxon>
        <taxon>Gammaproteobacteria</taxon>
        <taxon>Cellvibrionales</taxon>
        <taxon>Microbulbiferaceae</taxon>
        <taxon>Microbulbifer</taxon>
    </lineage>
</organism>
<comment type="function">
    <text evidence="8">Catalyzes the formation of phosphodiester linkages between 5'-phosphoryl and 3'-hydroxyl groups in double-stranded DNA using NAD as a coenzyme and as the energy source for the reaction.</text>
</comment>
<keyword evidence="3 8" id="KW-0227">DNA damage</keyword>
<dbReference type="SMART" id="SM00532">
    <property type="entry name" value="LIGANc"/>
    <property type="match status" value="1"/>
</dbReference>
<dbReference type="EMBL" id="JBHTLR010000014">
    <property type="protein sequence ID" value="MFD1217432.1"/>
    <property type="molecule type" value="Genomic_DNA"/>
</dbReference>
<dbReference type="Gene3D" id="3.30.470.30">
    <property type="entry name" value="DNA ligase/mRNA capping enzyme"/>
    <property type="match status" value="1"/>
</dbReference>
<dbReference type="Proteomes" id="UP001597264">
    <property type="component" value="Unassembled WGS sequence"/>
</dbReference>
<dbReference type="Gene3D" id="2.40.50.140">
    <property type="entry name" value="Nucleic acid-binding proteins"/>
    <property type="match status" value="1"/>
</dbReference>
<dbReference type="SUPFAM" id="SSF50249">
    <property type="entry name" value="Nucleic acid-binding proteins"/>
    <property type="match status" value="1"/>
</dbReference>
<dbReference type="Pfam" id="PF01653">
    <property type="entry name" value="DNA_ligase_aden"/>
    <property type="match status" value="1"/>
</dbReference>
<sequence>MAANLLAAATASDCPNWKGSQASEEIASLSRKIQQWDNAYYREHRSLVSDPVYDKARTTLKHWNRCFPDRARIPTPPAEQSNYTIAHPVPQAGLQKLGTPEAVTRWLNQHSDTWLQPKVDGVAVTLIYHRGKLHQMISRGDGQRGQDWTHHARRIRAIHQQIPDQRHQLVLQGEVYWRQQNHIQAEGGDNARGRASGAMASNALTDEQASSLALFVWDWPRGPEKFSERLHALKALGYDSTAYSHRVSTFEEARHWRQHFYRQPQPFATDGIVLKQGRRPSAESWKAEPPHWAAAWKHPAITAMATVVDVEFPVGRTGKIVPVVKLEPTLLDDREIRRVSSGAFGRWQSLDIRPGDQLRIKLAGQTIPHIVDVVLPAVERVALPVPDPDDYGPDTCWRPEPGCEEQFLARVEWMGEKLALRGMGEARWRALFEAGLLPDLLAWTALTRAELMAVPGIGEKRAEKLFASFRQAQEQGFKRWMYALGMPSINLLPEESWHGATYATFSAREEGSWEALAGIGAVRAKELSAFLGDEEVLVLRRRLRTLEVAGF</sequence>
<feature type="domain" description="Helix-hairpin-helix DNA-binding motif class 1" evidence="9">
    <location>
        <begin position="415"/>
        <end position="434"/>
    </location>
</feature>
<feature type="domain" description="NAD-dependent DNA ligase N-terminal" evidence="10">
    <location>
        <begin position="21"/>
        <end position="419"/>
    </location>
</feature>
<accession>A0ABW3U9T6</accession>
<dbReference type="HAMAP" id="MF_01587">
    <property type="entry name" value="DNA_ligase_B"/>
    <property type="match status" value="1"/>
</dbReference>
<dbReference type="InterPro" id="IPR003583">
    <property type="entry name" value="Hlx-hairpin-Hlx_DNA-bd_motif"/>
</dbReference>
<keyword evidence="12" id="KW-1185">Reference proteome</keyword>
<keyword evidence="4" id="KW-0460">Magnesium</keyword>